<dbReference type="AlphaFoldDB" id="A0A371G121"/>
<dbReference type="PANTHER" id="PTHR24559">
    <property type="entry name" value="TRANSPOSON TY3-I GAG-POL POLYPROTEIN"/>
    <property type="match status" value="1"/>
</dbReference>
<proteinExistence type="predicted"/>
<dbReference type="InterPro" id="IPR053134">
    <property type="entry name" value="RNA-dir_DNA_polymerase"/>
</dbReference>
<feature type="non-terminal residue" evidence="1">
    <location>
        <position position="1"/>
    </location>
</feature>
<evidence type="ECO:0000313" key="1">
    <source>
        <dbReference type="EMBL" id="RDX84255.1"/>
    </source>
</evidence>
<sequence>MNPTILDVVKKEVMKLLAAGIIYPISHIVPKKSGMIVVKNQNDDELVPTRIQNGWWMCIDYRKLNQATRKDHFPLPFIDQVLERLVTCRFILHWQINTRPPSPARSAHLLTLGCLWLVQCPKHLPKVYESCMKVFMDNFSVYGHSFDACLESFTRVLDRCIEINLVLNFEKCHFMVTEAIVLGHLVDKAKIDIIASLSLPASMREVHSFLGHVALPLSKLLQQDVEFVFDQPCIEAFQELKKRLTTTPIL</sequence>
<dbReference type="PANTHER" id="PTHR24559:SF444">
    <property type="entry name" value="REVERSE TRANSCRIPTASE DOMAIN-CONTAINING PROTEIN"/>
    <property type="match status" value="1"/>
</dbReference>
<keyword evidence="2" id="KW-1185">Reference proteome</keyword>
<dbReference type="EMBL" id="QJKJ01007104">
    <property type="protein sequence ID" value="RDX84255.1"/>
    <property type="molecule type" value="Genomic_DNA"/>
</dbReference>
<accession>A0A371G121</accession>
<organism evidence="1 2">
    <name type="scientific">Mucuna pruriens</name>
    <name type="common">Velvet bean</name>
    <name type="synonym">Dolichos pruriens</name>
    <dbReference type="NCBI Taxonomy" id="157652"/>
    <lineage>
        <taxon>Eukaryota</taxon>
        <taxon>Viridiplantae</taxon>
        <taxon>Streptophyta</taxon>
        <taxon>Embryophyta</taxon>
        <taxon>Tracheophyta</taxon>
        <taxon>Spermatophyta</taxon>
        <taxon>Magnoliopsida</taxon>
        <taxon>eudicotyledons</taxon>
        <taxon>Gunneridae</taxon>
        <taxon>Pentapetalae</taxon>
        <taxon>rosids</taxon>
        <taxon>fabids</taxon>
        <taxon>Fabales</taxon>
        <taxon>Fabaceae</taxon>
        <taxon>Papilionoideae</taxon>
        <taxon>50 kb inversion clade</taxon>
        <taxon>NPAAA clade</taxon>
        <taxon>indigoferoid/millettioid clade</taxon>
        <taxon>Phaseoleae</taxon>
        <taxon>Mucuna</taxon>
    </lineage>
</organism>
<dbReference type="OrthoDB" id="1922084at2759"/>
<dbReference type="Proteomes" id="UP000257109">
    <property type="component" value="Unassembled WGS sequence"/>
</dbReference>
<evidence type="ECO:0000313" key="2">
    <source>
        <dbReference type="Proteomes" id="UP000257109"/>
    </source>
</evidence>
<dbReference type="InterPro" id="IPR043502">
    <property type="entry name" value="DNA/RNA_pol_sf"/>
</dbReference>
<dbReference type="CDD" id="cd01647">
    <property type="entry name" value="RT_LTR"/>
    <property type="match status" value="1"/>
</dbReference>
<gene>
    <name evidence="1" type="primary">pol</name>
    <name evidence="1" type="ORF">CR513_34719</name>
</gene>
<protein>
    <submittedName>
        <fullName evidence="1">Retrovirus-related Pol polyprotein from transposon 17.6</fullName>
    </submittedName>
</protein>
<dbReference type="SUPFAM" id="SSF56672">
    <property type="entry name" value="DNA/RNA polymerases"/>
    <property type="match status" value="1"/>
</dbReference>
<name>A0A371G121_MUCPR</name>
<dbReference type="InterPro" id="IPR043128">
    <property type="entry name" value="Rev_trsase/Diguanyl_cyclase"/>
</dbReference>
<comment type="caution">
    <text evidence="1">The sequence shown here is derived from an EMBL/GenBank/DDBJ whole genome shotgun (WGS) entry which is preliminary data.</text>
</comment>
<dbReference type="Gene3D" id="3.30.70.270">
    <property type="match status" value="2"/>
</dbReference>
<reference evidence="1" key="1">
    <citation type="submission" date="2018-05" db="EMBL/GenBank/DDBJ databases">
        <title>Draft genome of Mucuna pruriens seed.</title>
        <authorList>
            <person name="Nnadi N.E."/>
            <person name="Vos R."/>
            <person name="Hasami M.H."/>
            <person name="Devisetty U.K."/>
            <person name="Aguiy J.C."/>
        </authorList>
    </citation>
    <scope>NUCLEOTIDE SEQUENCE [LARGE SCALE GENOMIC DNA]</scope>
    <source>
        <strain evidence="1">JCA_2017</strain>
    </source>
</reference>